<feature type="transmembrane region" description="Helical" evidence="1">
    <location>
        <begin position="46"/>
        <end position="64"/>
    </location>
</feature>
<keyword evidence="1" id="KW-0812">Transmembrane</keyword>
<keyword evidence="1" id="KW-1133">Transmembrane helix</keyword>
<feature type="transmembrane region" description="Helical" evidence="1">
    <location>
        <begin position="12"/>
        <end position="34"/>
    </location>
</feature>
<name>A0A3G5AJ80_9VIRU</name>
<reference evidence="2" key="1">
    <citation type="submission" date="2018-10" db="EMBL/GenBank/DDBJ databases">
        <title>Hidden diversity of soil giant viruses.</title>
        <authorList>
            <person name="Schulz F."/>
            <person name="Alteio L."/>
            <person name="Goudeau D."/>
            <person name="Ryan E.M."/>
            <person name="Malmstrom R.R."/>
            <person name="Blanchard J."/>
            <person name="Woyke T."/>
        </authorList>
    </citation>
    <scope>NUCLEOTIDE SEQUENCE</scope>
    <source>
        <strain evidence="2">SYV1</strain>
    </source>
</reference>
<accession>A0A3G5AJ80</accession>
<gene>
    <name evidence="2" type="ORF">Sylvanvirus42_2</name>
</gene>
<proteinExistence type="predicted"/>
<evidence type="ECO:0000256" key="1">
    <source>
        <dbReference type="SAM" id="Phobius"/>
    </source>
</evidence>
<protein>
    <submittedName>
        <fullName evidence="2">Uncharacterized protein</fullName>
    </submittedName>
</protein>
<dbReference type="EMBL" id="MK072548">
    <property type="protein sequence ID" value="AYV87240.1"/>
    <property type="molecule type" value="Genomic_DNA"/>
</dbReference>
<organism evidence="2">
    <name type="scientific">Sylvanvirus sp</name>
    <dbReference type="NCBI Taxonomy" id="2487774"/>
    <lineage>
        <taxon>Viruses</taxon>
    </lineage>
</organism>
<evidence type="ECO:0000313" key="2">
    <source>
        <dbReference type="EMBL" id="AYV87240.1"/>
    </source>
</evidence>
<keyword evidence="1" id="KW-0472">Membrane</keyword>
<sequence>MLFFPSLSPAHPLHVYCYYVPSFVLGSIKLLSVFHGFVTTLVEETILQILSKISFVIHMVLYIINKLPTTRANKTHFIVKNRQQYNIIA</sequence>